<dbReference type="InterPro" id="IPR007497">
    <property type="entry name" value="SIMPL/DUF541"/>
</dbReference>
<dbReference type="InterPro" id="IPR052022">
    <property type="entry name" value="26kDa_periplasmic_antigen"/>
</dbReference>
<dbReference type="PANTHER" id="PTHR34387:SF1">
    <property type="entry name" value="PERIPLASMIC IMMUNOGENIC PROTEIN"/>
    <property type="match status" value="1"/>
</dbReference>
<organism evidence="1">
    <name type="scientific">gut metagenome</name>
    <dbReference type="NCBI Taxonomy" id="749906"/>
    <lineage>
        <taxon>unclassified sequences</taxon>
        <taxon>metagenomes</taxon>
        <taxon>organismal metagenomes</taxon>
    </lineage>
</organism>
<proteinExistence type="predicted"/>
<dbReference type="Pfam" id="PF04402">
    <property type="entry name" value="SIMPL"/>
    <property type="match status" value="1"/>
</dbReference>
<name>J9GYV0_9ZZZZ</name>
<dbReference type="EMBL" id="AMCI01000630">
    <property type="protein sequence ID" value="EJX08408.1"/>
    <property type="molecule type" value="Genomic_DNA"/>
</dbReference>
<reference evidence="1" key="1">
    <citation type="journal article" date="2012" name="PLoS ONE">
        <title>Gene sets for utilization of primary and secondary nutrition supplies in the distal gut of endangered iberian lynx.</title>
        <authorList>
            <person name="Alcaide M."/>
            <person name="Messina E."/>
            <person name="Richter M."/>
            <person name="Bargiela R."/>
            <person name="Peplies J."/>
            <person name="Huws S.A."/>
            <person name="Newbold C.J."/>
            <person name="Golyshin P.N."/>
            <person name="Simon M.A."/>
            <person name="Lopez G."/>
            <person name="Yakimov M.M."/>
            <person name="Ferrer M."/>
        </authorList>
    </citation>
    <scope>NUCLEOTIDE SEQUENCE</scope>
</reference>
<comment type="caution">
    <text evidence="1">The sequence shown here is derived from an EMBL/GenBank/DDBJ whole genome shotgun (WGS) entry which is preliminary data.</text>
</comment>
<sequence>MKAKMIVWVLALLLPLIVQAQENDRRYVEVTGISEMEIIPDEIHYLIEIQEYFEEEFDGVSKPEQYKTKVPIERIEKDLMQVIRNAGIPDSAIRIQKYGNNWRHQGHDFLISKQLDITLKDYKQIDKIVKKLNTRGIHSMRIGKLDNKDILTYHQKNKIEALKAARQKATYLVEALGKKLGPVLRITENANTEPFAVLQSNAMSMEAGGYDNFRTILLKYSITARFEIKD</sequence>
<gene>
    <name evidence="1" type="ORF">EVA_03480</name>
</gene>
<dbReference type="PANTHER" id="PTHR34387">
    <property type="entry name" value="SLR1258 PROTEIN"/>
    <property type="match status" value="1"/>
</dbReference>
<dbReference type="Gene3D" id="3.30.70.2970">
    <property type="entry name" value="Protein of unknown function (DUF541), domain 2"/>
    <property type="match status" value="1"/>
</dbReference>
<dbReference type="Gene3D" id="3.30.110.170">
    <property type="entry name" value="Protein of unknown function (DUF541), domain 1"/>
    <property type="match status" value="1"/>
</dbReference>
<evidence type="ECO:0000313" key="1">
    <source>
        <dbReference type="EMBL" id="EJX08408.1"/>
    </source>
</evidence>
<dbReference type="AlphaFoldDB" id="J9GYV0"/>
<accession>J9GYV0</accession>
<dbReference type="GO" id="GO:0006974">
    <property type="term" value="P:DNA damage response"/>
    <property type="evidence" value="ECO:0007669"/>
    <property type="project" value="TreeGrafter"/>
</dbReference>
<protein>
    <submittedName>
        <fullName evidence="1">Secreted protein containing DUF541</fullName>
    </submittedName>
</protein>